<evidence type="ECO:0000313" key="3">
    <source>
        <dbReference type="Proteomes" id="UP000740926"/>
    </source>
</evidence>
<dbReference type="InterPro" id="IPR012674">
    <property type="entry name" value="Calycin"/>
</dbReference>
<name>A0A9P6YE89_9FUNG</name>
<dbReference type="EMBL" id="JAANIU010005675">
    <property type="protein sequence ID" value="KAG1546143.1"/>
    <property type="molecule type" value="Genomic_DNA"/>
</dbReference>
<comment type="caution">
    <text evidence="2">The sequence shown here is derived from an EMBL/GenBank/DDBJ whole genome shotgun (WGS) entry which is preliminary data.</text>
</comment>
<dbReference type="Gene3D" id="2.40.128.20">
    <property type="match status" value="1"/>
</dbReference>
<dbReference type="PANTHER" id="PTHR10612">
    <property type="entry name" value="APOLIPOPROTEIN D"/>
    <property type="match status" value="1"/>
</dbReference>
<dbReference type="AlphaFoldDB" id="A0A9P6YE89"/>
<dbReference type="PANTHER" id="PTHR10612:SF34">
    <property type="entry name" value="APOLIPOPROTEIN D"/>
    <property type="match status" value="1"/>
</dbReference>
<dbReference type="SUPFAM" id="SSF50814">
    <property type="entry name" value="Lipocalins"/>
    <property type="match status" value="1"/>
</dbReference>
<dbReference type="CDD" id="cd19438">
    <property type="entry name" value="lipocalin_Blc-like"/>
    <property type="match status" value="1"/>
</dbReference>
<evidence type="ECO:0000259" key="1">
    <source>
        <dbReference type="Pfam" id="PF08212"/>
    </source>
</evidence>
<dbReference type="Pfam" id="PF08212">
    <property type="entry name" value="Lipocalin_2"/>
    <property type="match status" value="1"/>
</dbReference>
<sequence length="256" mass="28276">MHASRGLKIPVSAVRFRLRPPFSETCRNAGLFLSSISFHATCPHGDASAGLTKHLHAARAAAPTLQIPAWSLSMHLRPALLACLLLAAAPVLAVEPVRAVDTLAIDRYAGQWHEIAHLPVSFQKQCVGEITANYGLRRDGRISVTNACRNGEGERVVAEGVARPVPGHPGQLQVRFVPDWLSWVPLVWADYWVLALDPDYQWALVGEPGRKYLWILSRVPEMERARFEQLKATAESMGYDLGPLRQMAPLRESPAK</sequence>
<organism evidence="2 3">
    <name type="scientific">Rhizopus delemar</name>
    <dbReference type="NCBI Taxonomy" id="936053"/>
    <lineage>
        <taxon>Eukaryota</taxon>
        <taxon>Fungi</taxon>
        <taxon>Fungi incertae sedis</taxon>
        <taxon>Mucoromycota</taxon>
        <taxon>Mucoromycotina</taxon>
        <taxon>Mucoromycetes</taxon>
        <taxon>Mucorales</taxon>
        <taxon>Mucorineae</taxon>
        <taxon>Rhizopodaceae</taxon>
        <taxon>Rhizopus</taxon>
    </lineage>
</organism>
<gene>
    <name evidence="2" type="ORF">G6F50_013672</name>
</gene>
<dbReference type="Proteomes" id="UP000740926">
    <property type="component" value="Unassembled WGS sequence"/>
</dbReference>
<reference evidence="2 3" key="1">
    <citation type="journal article" date="2020" name="Microb. Genom.">
        <title>Genetic diversity of clinical and environmental Mucorales isolates obtained from an investigation of mucormycosis cases among solid organ transplant recipients.</title>
        <authorList>
            <person name="Nguyen M.H."/>
            <person name="Kaul D."/>
            <person name="Muto C."/>
            <person name="Cheng S.J."/>
            <person name="Richter R.A."/>
            <person name="Bruno V.M."/>
            <person name="Liu G."/>
            <person name="Beyhan S."/>
            <person name="Sundermann A.J."/>
            <person name="Mounaud S."/>
            <person name="Pasculle A.W."/>
            <person name="Nierman W.C."/>
            <person name="Driscoll E."/>
            <person name="Cumbie R."/>
            <person name="Clancy C.J."/>
            <person name="Dupont C.L."/>
        </authorList>
    </citation>
    <scope>NUCLEOTIDE SEQUENCE [LARGE SCALE GENOMIC DNA]</scope>
    <source>
        <strain evidence="2 3">GL24</strain>
    </source>
</reference>
<protein>
    <recommendedName>
        <fullName evidence="1">Lipocalin/cytosolic fatty-acid binding domain-containing protein</fullName>
    </recommendedName>
</protein>
<proteinExistence type="predicted"/>
<dbReference type="InterPro" id="IPR047202">
    <property type="entry name" value="Lipocalin_Blc-like_dom"/>
</dbReference>
<feature type="domain" description="Lipocalin/cytosolic fatty-acid binding" evidence="1">
    <location>
        <begin position="105"/>
        <end position="247"/>
    </location>
</feature>
<accession>A0A9P6YE89</accession>
<evidence type="ECO:0000313" key="2">
    <source>
        <dbReference type="EMBL" id="KAG1546143.1"/>
    </source>
</evidence>
<dbReference type="InterPro" id="IPR000566">
    <property type="entry name" value="Lipocln_cytosolic_FA-bd_dom"/>
</dbReference>
<dbReference type="GO" id="GO:0006950">
    <property type="term" value="P:response to stress"/>
    <property type="evidence" value="ECO:0007669"/>
    <property type="project" value="UniProtKB-ARBA"/>
</dbReference>
<keyword evidence="3" id="KW-1185">Reference proteome</keyword>